<dbReference type="AlphaFoldDB" id="A0A6J8E0Z6"/>
<dbReference type="Proteomes" id="UP000507470">
    <property type="component" value="Unassembled WGS sequence"/>
</dbReference>
<dbReference type="OrthoDB" id="10070415at2759"/>
<reference evidence="3 4" key="1">
    <citation type="submission" date="2020-06" db="EMBL/GenBank/DDBJ databases">
        <authorList>
            <person name="Li R."/>
            <person name="Bekaert M."/>
        </authorList>
    </citation>
    <scope>NUCLEOTIDE SEQUENCE [LARGE SCALE GENOMIC DNA]</scope>
    <source>
        <strain evidence="4">wild</strain>
    </source>
</reference>
<dbReference type="PANTHER" id="PTHR47027">
    <property type="entry name" value="REVERSE TRANSCRIPTASE DOMAIN-CONTAINING PROTEIN"/>
    <property type="match status" value="1"/>
</dbReference>
<keyword evidence="1" id="KW-0175">Coiled coil</keyword>
<evidence type="ECO:0000313" key="3">
    <source>
        <dbReference type="EMBL" id="CAC5414474.1"/>
    </source>
</evidence>
<evidence type="ECO:0000256" key="1">
    <source>
        <dbReference type="SAM" id="Coils"/>
    </source>
</evidence>
<proteinExistence type="predicted"/>
<feature type="coiled-coil region" evidence="1">
    <location>
        <begin position="108"/>
        <end position="144"/>
    </location>
</feature>
<feature type="domain" description="Reverse transcriptase" evidence="2">
    <location>
        <begin position="283"/>
        <end position="533"/>
    </location>
</feature>
<protein>
    <recommendedName>
        <fullName evidence="2">Reverse transcriptase domain-containing protein</fullName>
    </recommendedName>
</protein>
<organism evidence="3 4">
    <name type="scientific">Mytilus coruscus</name>
    <name type="common">Sea mussel</name>
    <dbReference type="NCBI Taxonomy" id="42192"/>
    <lineage>
        <taxon>Eukaryota</taxon>
        <taxon>Metazoa</taxon>
        <taxon>Spiralia</taxon>
        <taxon>Lophotrochozoa</taxon>
        <taxon>Mollusca</taxon>
        <taxon>Bivalvia</taxon>
        <taxon>Autobranchia</taxon>
        <taxon>Pteriomorphia</taxon>
        <taxon>Mytilida</taxon>
        <taxon>Mytiloidea</taxon>
        <taxon>Mytilidae</taxon>
        <taxon>Mytilinae</taxon>
        <taxon>Mytilus</taxon>
    </lineage>
</organism>
<evidence type="ECO:0000259" key="2">
    <source>
        <dbReference type="PROSITE" id="PS50878"/>
    </source>
</evidence>
<gene>
    <name evidence="3" type="ORF">MCOR_47270</name>
</gene>
<dbReference type="PROSITE" id="PS50878">
    <property type="entry name" value="RT_POL"/>
    <property type="match status" value="1"/>
</dbReference>
<dbReference type="InterPro" id="IPR043502">
    <property type="entry name" value="DNA/RNA_pol_sf"/>
</dbReference>
<dbReference type="SUPFAM" id="SSF56672">
    <property type="entry name" value="DNA/RNA polymerases"/>
    <property type="match status" value="1"/>
</dbReference>
<dbReference type="PANTHER" id="PTHR47027:SF25">
    <property type="entry name" value="REVERSE TRANSCRIPTASE DOMAIN-CONTAINING PROTEIN"/>
    <property type="match status" value="1"/>
</dbReference>
<keyword evidence="4" id="KW-1185">Reference proteome</keyword>
<evidence type="ECO:0000313" key="4">
    <source>
        <dbReference type="Proteomes" id="UP000507470"/>
    </source>
</evidence>
<dbReference type="EMBL" id="CACVKT020008349">
    <property type="protein sequence ID" value="CAC5414474.1"/>
    <property type="molecule type" value="Genomic_DNA"/>
</dbReference>
<dbReference type="CDD" id="cd01650">
    <property type="entry name" value="RT_nLTR_like"/>
    <property type="match status" value="1"/>
</dbReference>
<name>A0A6J8E0Z6_MYTCO</name>
<dbReference type="Pfam" id="PF00078">
    <property type="entry name" value="RVT_1"/>
    <property type="match status" value="1"/>
</dbReference>
<sequence length="545" mass="63141">MTGADISSDHHLIIAKVKIKLAKGAKVEQKRIKYNVEKLKDLHLKDQFQIELRNRFEVVKDGPDLDINNYWEVERDIIKNVCEDVLGRKTNKKKDWMSHGTWDKVEERRKMKEKVNNARTRAQKQEAQNKHQFLNKEVKNCCRKDMREYVNDLATEAEFAAYKGDIKTLYNITKTLSRRKTAKSKPVKDKDGNVLTNLNEQMERWNEYFINVLNRPEPDQPVRVEPAGEDLNIKKDNIKKYEVKTAIKSLKNGKSAGIDELPPEAFKSGGNEIIEYMYKLLNKIWQEEKIPTEWLKGLLVKLPKKGDLGLCDNWRGITLLSVASKILCTIILSRIKDAINQVLRDKQAGFRSNRSCTDQIATLRTITEQSVEWQSSLYINFVDFERAFDSVSREGMWQLLRHYGIPTKIVNIIKALYEDFTVQVIHESSFTNPFHVNTGVKQGCLLSPTIFLIATDWVTKQTLDTTPRGIQWNFTQRLEDLDFADDLVLLSHLLKDMRDKTYKLHETGKKLGLKINIKKTKIMKVKTRKGGTVSIEGEDIEEVDQ</sequence>
<dbReference type="InterPro" id="IPR000477">
    <property type="entry name" value="RT_dom"/>
</dbReference>
<accession>A0A6J8E0Z6</accession>